<proteinExistence type="predicted"/>
<dbReference type="Proteomes" id="UP000029590">
    <property type="component" value="Unassembled WGS sequence"/>
</dbReference>
<dbReference type="EMBL" id="JPGG01000016">
    <property type="protein sequence ID" value="KGC14679.1"/>
    <property type="molecule type" value="Genomic_DNA"/>
</dbReference>
<accession>A0AAW3F112</accession>
<evidence type="ECO:0000313" key="2">
    <source>
        <dbReference type="Proteomes" id="UP000029590"/>
    </source>
</evidence>
<protein>
    <submittedName>
        <fullName evidence="1">Uncharacterized protein</fullName>
    </submittedName>
</protein>
<gene>
    <name evidence="1" type="ORF">DM48_2094</name>
</gene>
<organism evidence="1 2">
    <name type="scientific">Burkholderia gladioli</name>
    <name type="common">Pseudomonas marginata</name>
    <name type="synonym">Phytomonas marginata</name>
    <dbReference type="NCBI Taxonomy" id="28095"/>
    <lineage>
        <taxon>Bacteria</taxon>
        <taxon>Pseudomonadati</taxon>
        <taxon>Pseudomonadota</taxon>
        <taxon>Betaproteobacteria</taxon>
        <taxon>Burkholderiales</taxon>
        <taxon>Burkholderiaceae</taxon>
        <taxon>Burkholderia</taxon>
    </lineage>
</organism>
<reference evidence="1 2" key="1">
    <citation type="submission" date="2014-04" db="EMBL/GenBank/DDBJ databases">
        <authorList>
            <person name="Bishop-Lilly K.A."/>
            <person name="Broomall S.M."/>
            <person name="Chain P.S."/>
            <person name="Chertkov O."/>
            <person name="Coyne S.R."/>
            <person name="Daligault H.E."/>
            <person name="Davenport K.W."/>
            <person name="Erkkila T."/>
            <person name="Frey K.G."/>
            <person name="Gibbons H.S."/>
            <person name="Gu W."/>
            <person name="Jaissle J."/>
            <person name="Johnson S.L."/>
            <person name="Koroleva G.I."/>
            <person name="Ladner J.T."/>
            <person name="Lo C.-C."/>
            <person name="Minogue T.D."/>
            <person name="Munk C."/>
            <person name="Palacios G.F."/>
            <person name="Redden C.L."/>
            <person name="Rosenzweig C.N."/>
            <person name="Scholz M.B."/>
            <person name="Teshima H."/>
            <person name="Xu Y."/>
        </authorList>
    </citation>
    <scope>NUCLEOTIDE SEQUENCE [LARGE SCALE GENOMIC DNA]</scope>
    <source>
        <strain evidence="2">gladioli</strain>
    </source>
</reference>
<name>A0AAW3F112_BURGA</name>
<sequence>MKRDAARDGRAAAAGIDANAHLALACLPS</sequence>
<comment type="caution">
    <text evidence="1">The sequence shown here is derived from an EMBL/GenBank/DDBJ whole genome shotgun (WGS) entry which is preliminary data.</text>
</comment>
<dbReference type="AlphaFoldDB" id="A0AAW3F112"/>
<dbReference type="KEGG" id="bgo:BM43_5671"/>
<evidence type="ECO:0000313" key="1">
    <source>
        <dbReference type="EMBL" id="KGC14679.1"/>
    </source>
</evidence>